<dbReference type="Gene3D" id="6.10.250.690">
    <property type="match status" value="1"/>
</dbReference>
<dbReference type="OrthoDB" id="2373414at2"/>
<keyword evidence="5" id="KW-0804">Transcription</keyword>
<evidence type="ECO:0000313" key="10">
    <source>
        <dbReference type="EMBL" id="SMO87003.1"/>
    </source>
</evidence>
<dbReference type="Gene3D" id="3.40.50.2300">
    <property type="match status" value="1"/>
</dbReference>
<dbReference type="CDD" id="cd00383">
    <property type="entry name" value="trans_reg_C"/>
    <property type="match status" value="1"/>
</dbReference>
<dbReference type="PANTHER" id="PTHR48111">
    <property type="entry name" value="REGULATOR OF RPOS"/>
    <property type="match status" value="1"/>
</dbReference>
<feature type="domain" description="Response regulatory" evidence="8">
    <location>
        <begin position="8"/>
        <end position="121"/>
    </location>
</feature>
<dbReference type="SMART" id="SM00862">
    <property type="entry name" value="Trans_reg_C"/>
    <property type="match status" value="1"/>
</dbReference>
<sequence>MVRTEEWRIFIVEDDVQITASIRDYLNGYGFVTQGVTDWMRVEREWRQFGPHLVILDVNLPGKDGFHLCQEMRRHSSVPILFLSARSGEMEQIYGMESGGDDYITKPFRLDVLLAKIKALLRRTYGSLSIHDLGLAVIQIGAFTFWPDKGDMEFEGERQSLSKNEWKLLALLLERRDQVVSREDCLEALWDDQRFVDDNTLTVNVTRLRKKLALWGLNEAIETRRGVGYRLNSAILGGEA</sequence>
<dbReference type="Gene3D" id="1.10.10.10">
    <property type="entry name" value="Winged helix-like DNA-binding domain superfamily/Winged helix DNA-binding domain"/>
    <property type="match status" value="1"/>
</dbReference>
<evidence type="ECO:0000256" key="3">
    <source>
        <dbReference type="ARBA" id="ARBA00023015"/>
    </source>
</evidence>
<feature type="domain" description="OmpR/PhoB-type" evidence="9">
    <location>
        <begin position="135"/>
        <end position="233"/>
    </location>
</feature>
<feature type="modified residue" description="4-aspartylphosphate" evidence="6">
    <location>
        <position position="57"/>
    </location>
</feature>
<name>A0A521EST1_9BACL</name>
<evidence type="ECO:0000259" key="8">
    <source>
        <dbReference type="PROSITE" id="PS50110"/>
    </source>
</evidence>
<evidence type="ECO:0000256" key="1">
    <source>
        <dbReference type="ARBA" id="ARBA00022553"/>
    </source>
</evidence>
<keyword evidence="3" id="KW-0805">Transcription regulation</keyword>
<dbReference type="Proteomes" id="UP000315636">
    <property type="component" value="Unassembled WGS sequence"/>
</dbReference>
<dbReference type="AlphaFoldDB" id="A0A521EST1"/>
<evidence type="ECO:0000256" key="4">
    <source>
        <dbReference type="ARBA" id="ARBA00023125"/>
    </source>
</evidence>
<dbReference type="PROSITE" id="PS51755">
    <property type="entry name" value="OMPR_PHOB"/>
    <property type="match status" value="1"/>
</dbReference>
<dbReference type="SUPFAM" id="SSF52172">
    <property type="entry name" value="CheY-like"/>
    <property type="match status" value="1"/>
</dbReference>
<keyword evidence="1 6" id="KW-0597">Phosphoprotein</keyword>
<reference evidence="10 11" key="1">
    <citation type="submission" date="2017-05" db="EMBL/GenBank/DDBJ databases">
        <authorList>
            <person name="Varghese N."/>
            <person name="Submissions S."/>
        </authorList>
    </citation>
    <scope>NUCLEOTIDE SEQUENCE [LARGE SCALE GENOMIC DNA]</scope>
    <source>
        <strain evidence="10 11">DSM 45474</strain>
    </source>
</reference>
<dbReference type="InterPro" id="IPR001867">
    <property type="entry name" value="OmpR/PhoB-type_DNA-bd"/>
</dbReference>
<dbReference type="GO" id="GO:0006355">
    <property type="term" value="P:regulation of DNA-templated transcription"/>
    <property type="evidence" value="ECO:0007669"/>
    <property type="project" value="InterPro"/>
</dbReference>
<proteinExistence type="predicted"/>
<dbReference type="EMBL" id="FXTI01000010">
    <property type="protein sequence ID" value="SMO87003.1"/>
    <property type="molecule type" value="Genomic_DNA"/>
</dbReference>
<feature type="DNA-binding region" description="OmpR/PhoB-type" evidence="7">
    <location>
        <begin position="135"/>
        <end position="233"/>
    </location>
</feature>
<dbReference type="PROSITE" id="PS50110">
    <property type="entry name" value="RESPONSE_REGULATORY"/>
    <property type="match status" value="1"/>
</dbReference>
<evidence type="ECO:0000256" key="7">
    <source>
        <dbReference type="PROSITE-ProRule" id="PRU01091"/>
    </source>
</evidence>
<evidence type="ECO:0000259" key="9">
    <source>
        <dbReference type="PROSITE" id="PS51755"/>
    </source>
</evidence>
<dbReference type="InterPro" id="IPR001789">
    <property type="entry name" value="Sig_transdc_resp-reg_receiver"/>
</dbReference>
<dbReference type="GO" id="GO:0032993">
    <property type="term" value="C:protein-DNA complex"/>
    <property type="evidence" value="ECO:0007669"/>
    <property type="project" value="TreeGrafter"/>
</dbReference>
<protein>
    <submittedName>
        <fullName evidence="10">DNA-binding response regulator, OmpR family, contains REC and winged-helix (WHTH) domain</fullName>
    </submittedName>
</protein>
<dbReference type="Pfam" id="PF00486">
    <property type="entry name" value="Trans_reg_C"/>
    <property type="match status" value="1"/>
</dbReference>
<evidence type="ECO:0000256" key="6">
    <source>
        <dbReference type="PROSITE-ProRule" id="PRU00169"/>
    </source>
</evidence>
<dbReference type="InterPro" id="IPR039420">
    <property type="entry name" value="WalR-like"/>
</dbReference>
<organism evidence="10 11">
    <name type="scientific">Melghirimyces algeriensis</name>
    <dbReference type="NCBI Taxonomy" id="910412"/>
    <lineage>
        <taxon>Bacteria</taxon>
        <taxon>Bacillati</taxon>
        <taxon>Bacillota</taxon>
        <taxon>Bacilli</taxon>
        <taxon>Bacillales</taxon>
        <taxon>Thermoactinomycetaceae</taxon>
        <taxon>Melghirimyces</taxon>
    </lineage>
</organism>
<gene>
    <name evidence="10" type="ORF">SAMN06264849_110108</name>
</gene>
<dbReference type="InterPro" id="IPR036388">
    <property type="entry name" value="WH-like_DNA-bd_sf"/>
</dbReference>
<evidence type="ECO:0000256" key="2">
    <source>
        <dbReference type="ARBA" id="ARBA00023012"/>
    </source>
</evidence>
<keyword evidence="4 7" id="KW-0238">DNA-binding</keyword>
<dbReference type="Pfam" id="PF00072">
    <property type="entry name" value="Response_reg"/>
    <property type="match status" value="1"/>
</dbReference>
<dbReference type="GO" id="GO:0000976">
    <property type="term" value="F:transcription cis-regulatory region binding"/>
    <property type="evidence" value="ECO:0007669"/>
    <property type="project" value="TreeGrafter"/>
</dbReference>
<dbReference type="SMART" id="SM00448">
    <property type="entry name" value="REC"/>
    <property type="match status" value="1"/>
</dbReference>
<accession>A0A521EST1</accession>
<evidence type="ECO:0000313" key="11">
    <source>
        <dbReference type="Proteomes" id="UP000315636"/>
    </source>
</evidence>
<dbReference type="GO" id="GO:0005829">
    <property type="term" value="C:cytosol"/>
    <property type="evidence" value="ECO:0007669"/>
    <property type="project" value="TreeGrafter"/>
</dbReference>
<dbReference type="GO" id="GO:0000156">
    <property type="term" value="F:phosphorelay response regulator activity"/>
    <property type="evidence" value="ECO:0007669"/>
    <property type="project" value="TreeGrafter"/>
</dbReference>
<dbReference type="SUPFAM" id="SSF46894">
    <property type="entry name" value="C-terminal effector domain of the bipartite response regulators"/>
    <property type="match status" value="1"/>
</dbReference>
<dbReference type="PANTHER" id="PTHR48111:SF43">
    <property type="entry name" value="STAGE 0 SPORULATION PROTEIN A HOMOLOG"/>
    <property type="match status" value="1"/>
</dbReference>
<evidence type="ECO:0000256" key="5">
    <source>
        <dbReference type="ARBA" id="ARBA00023163"/>
    </source>
</evidence>
<dbReference type="InterPro" id="IPR011006">
    <property type="entry name" value="CheY-like_superfamily"/>
</dbReference>
<keyword evidence="11" id="KW-1185">Reference proteome</keyword>
<dbReference type="InterPro" id="IPR016032">
    <property type="entry name" value="Sig_transdc_resp-reg_C-effctor"/>
</dbReference>
<keyword evidence="2" id="KW-0902">Two-component regulatory system</keyword>